<sequence length="203" mass="22573">MAFPSVPNILRPLLDWWSNKARDDESAISPTADHDQVQATLNVPYVPTLTSANLLPPNFALPIPPPPAYPTWSVGIRQRMPPWIGSVEELRGYLPPYSRRADTELPPEYGDIEMGPRENPPAQATPVALKITVLSWLGIPTFFKISLSRADVSQTTRNPSTTHRIDRMPGKWKRPFLVACAVILFAFAVGAVVMMKFKGSDKK</sequence>
<reference evidence="2 3" key="1">
    <citation type="journal article" date="2019" name="Nat. Ecol. Evol.">
        <title>Megaphylogeny resolves global patterns of mushroom evolution.</title>
        <authorList>
            <person name="Varga T."/>
            <person name="Krizsan K."/>
            <person name="Foldi C."/>
            <person name="Dima B."/>
            <person name="Sanchez-Garcia M."/>
            <person name="Sanchez-Ramirez S."/>
            <person name="Szollosi G.J."/>
            <person name="Szarkandi J.G."/>
            <person name="Papp V."/>
            <person name="Albert L."/>
            <person name="Andreopoulos W."/>
            <person name="Angelini C."/>
            <person name="Antonin V."/>
            <person name="Barry K.W."/>
            <person name="Bougher N.L."/>
            <person name="Buchanan P."/>
            <person name="Buyck B."/>
            <person name="Bense V."/>
            <person name="Catcheside P."/>
            <person name="Chovatia M."/>
            <person name="Cooper J."/>
            <person name="Damon W."/>
            <person name="Desjardin D."/>
            <person name="Finy P."/>
            <person name="Geml J."/>
            <person name="Haridas S."/>
            <person name="Hughes K."/>
            <person name="Justo A."/>
            <person name="Karasinski D."/>
            <person name="Kautmanova I."/>
            <person name="Kiss B."/>
            <person name="Kocsube S."/>
            <person name="Kotiranta H."/>
            <person name="LaButti K.M."/>
            <person name="Lechner B.E."/>
            <person name="Liimatainen K."/>
            <person name="Lipzen A."/>
            <person name="Lukacs Z."/>
            <person name="Mihaltcheva S."/>
            <person name="Morgado L.N."/>
            <person name="Niskanen T."/>
            <person name="Noordeloos M.E."/>
            <person name="Ohm R.A."/>
            <person name="Ortiz-Santana B."/>
            <person name="Ovrebo C."/>
            <person name="Racz N."/>
            <person name="Riley R."/>
            <person name="Savchenko A."/>
            <person name="Shiryaev A."/>
            <person name="Soop K."/>
            <person name="Spirin V."/>
            <person name="Szebenyi C."/>
            <person name="Tomsovsky M."/>
            <person name="Tulloss R.E."/>
            <person name="Uehling J."/>
            <person name="Grigoriev I.V."/>
            <person name="Vagvolgyi C."/>
            <person name="Papp T."/>
            <person name="Martin F.M."/>
            <person name="Miettinen O."/>
            <person name="Hibbett D.S."/>
            <person name="Nagy L.G."/>
        </authorList>
    </citation>
    <scope>NUCLEOTIDE SEQUENCE [LARGE SCALE GENOMIC DNA]</scope>
    <source>
        <strain evidence="2 3">CBS 166.37</strain>
    </source>
</reference>
<dbReference type="EMBL" id="ML213607">
    <property type="protein sequence ID" value="TFK37571.1"/>
    <property type="molecule type" value="Genomic_DNA"/>
</dbReference>
<name>A0A5C3M8V8_9AGAR</name>
<protein>
    <submittedName>
        <fullName evidence="2">Uncharacterized protein</fullName>
    </submittedName>
</protein>
<evidence type="ECO:0000313" key="2">
    <source>
        <dbReference type="EMBL" id="TFK37571.1"/>
    </source>
</evidence>
<keyword evidence="1" id="KW-1133">Transmembrane helix</keyword>
<proteinExistence type="predicted"/>
<evidence type="ECO:0000313" key="3">
    <source>
        <dbReference type="Proteomes" id="UP000308652"/>
    </source>
</evidence>
<keyword evidence="1" id="KW-0812">Transmembrane</keyword>
<gene>
    <name evidence="2" type="ORF">BDQ12DRAFT_724024</name>
</gene>
<organism evidence="2 3">
    <name type="scientific">Crucibulum laeve</name>
    <dbReference type="NCBI Taxonomy" id="68775"/>
    <lineage>
        <taxon>Eukaryota</taxon>
        <taxon>Fungi</taxon>
        <taxon>Dikarya</taxon>
        <taxon>Basidiomycota</taxon>
        <taxon>Agaricomycotina</taxon>
        <taxon>Agaricomycetes</taxon>
        <taxon>Agaricomycetidae</taxon>
        <taxon>Agaricales</taxon>
        <taxon>Agaricineae</taxon>
        <taxon>Nidulariaceae</taxon>
        <taxon>Crucibulum</taxon>
    </lineage>
</organism>
<keyword evidence="1" id="KW-0472">Membrane</keyword>
<feature type="transmembrane region" description="Helical" evidence="1">
    <location>
        <begin position="176"/>
        <end position="197"/>
    </location>
</feature>
<dbReference type="Proteomes" id="UP000308652">
    <property type="component" value="Unassembled WGS sequence"/>
</dbReference>
<keyword evidence="3" id="KW-1185">Reference proteome</keyword>
<evidence type="ECO:0000256" key="1">
    <source>
        <dbReference type="SAM" id="Phobius"/>
    </source>
</evidence>
<dbReference type="AlphaFoldDB" id="A0A5C3M8V8"/>
<accession>A0A5C3M8V8</accession>